<evidence type="ECO:0000256" key="2">
    <source>
        <dbReference type="ARBA" id="ARBA00010642"/>
    </source>
</evidence>
<feature type="transmembrane region" description="Helical" evidence="8">
    <location>
        <begin position="165"/>
        <end position="188"/>
    </location>
</feature>
<dbReference type="GeneID" id="88174021"/>
<feature type="transmembrane region" description="Helical" evidence="8">
    <location>
        <begin position="488"/>
        <end position="509"/>
    </location>
</feature>
<feature type="compositionally biased region" description="Polar residues" evidence="7">
    <location>
        <begin position="736"/>
        <end position="748"/>
    </location>
</feature>
<evidence type="ECO:0000256" key="4">
    <source>
        <dbReference type="ARBA" id="ARBA00022729"/>
    </source>
</evidence>
<feature type="transmembrane region" description="Helical" evidence="8">
    <location>
        <begin position="426"/>
        <end position="451"/>
    </location>
</feature>
<feature type="signal peptide" evidence="9">
    <location>
        <begin position="1"/>
        <end position="19"/>
    </location>
</feature>
<dbReference type="Pfam" id="PF14558">
    <property type="entry name" value="TRP_N"/>
    <property type="match status" value="1"/>
</dbReference>
<feature type="transmembrane region" description="Helical" evidence="8">
    <location>
        <begin position="546"/>
        <end position="567"/>
    </location>
</feature>
<dbReference type="InterPro" id="IPR032800">
    <property type="entry name" value="TRP_N"/>
</dbReference>
<dbReference type="PANTHER" id="PTHR31145:SF2">
    <property type="entry name" value="FLAVIN CARRIER PROTEIN 2"/>
    <property type="match status" value="1"/>
</dbReference>
<dbReference type="AlphaFoldDB" id="A0AAX4HAT2"/>
<dbReference type="GO" id="GO:0009272">
    <property type="term" value="P:fungal-type cell wall biogenesis"/>
    <property type="evidence" value="ECO:0007669"/>
    <property type="project" value="TreeGrafter"/>
</dbReference>
<dbReference type="Proteomes" id="UP001338582">
    <property type="component" value="Chromosome 3"/>
</dbReference>
<evidence type="ECO:0000256" key="8">
    <source>
        <dbReference type="SAM" id="Phobius"/>
    </source>
</evidence>
<dbReference type="GO" id="GO:0016020">
    <property type="term" value="C:membrane"/>
    <property type="evidence" value="ECO:0007669"/>
    <property type="project" value="UniProtKB-SubCell"/>
</dbReference>
<keyword evidence="6 8" id="KW-0472">Membrane</keyword>
<protein>
    <recommendedName>
        <fullName evidence="10">ML-like domain-containing protein</fullName>
    </recommendedName>
</protein>
<comment type="subcellular location">
    <subcellularLocation>
        <location evidence="1">Membrane</location>
        <topology evidence="1">Multi-pass membrane protein</topology>
    </subcellularLocation>
</comment>
<dbReference type="RefSeq" id="XP_062878016.1">
    <property type="nucleotide sequence ID" value="XM_063021946.1"/>
</dbReference>
<dbReference type="EMBL" id="CP138896">
    <property type="protein sequence ID" value="WPK25634.1"/>
    <property type="molecule type" value="Genomic_DNA"/>
</dbReference>
<dbReference type="PROSITE" id="PS51257">
    <property type="entry name" value="PROKAR_LIPOPROTEIN"/>
    <property type="match status" value="1"/>
</dbReference>
<accession>A0AAX4HAT2</accession>
<dbReference type="PANTHER" id="PTHR31145">
    <property type="entry name" value="INTEGRAL MEMBRANE PROTEIN (AFU_ORTHOLOGUE AFUA_7G01610)"/>
    <property type="match status" value="1"/>
</dbReference>
<comment type="similarity">
    <text evidence="2">Belongs to the transient receptor potential (TRP) ion channel family.</text>
</comment>
<dbReference type="InterPro" id="IPR010308">
    <property type="entry name" value="TRP_C"/>
</dbReference>
<organism evidence="11 12">
    <name type="scientific">Australozyma saopauloensis</name>
    <dbReference type="NCBI Taxonomy" id="291208"/>
    <lineage>
        <taxon>Eukaryota</taxon>
        <taxon>Fungi</taxon>
        <taxon>Dikarya</taxon>
        <taxon>Ascomycota</taxon>
        <taxon>Saccharomycotina</taxon>
        <taxon>Pichiomycetes</taxon>
        <taxon>Metschnikowiaceae</taxon>
        <taxon>Australozyma</taxon>
    </lineage>
</organism>
<sequence length="748" mass="83336">MKIAALLPLWAFSACLVGAQNLLQSNSLLTCMDNSLAWATNFHVVYFPDNRTVVFDIKAMTNINQVKVGVAVELIAYGISAVQQNVSLCDLSDYKQLCPLTSGHLDIQFQYEISESINKRIPNIAYTIPDLDARVKMLMFNLDNKEPLACIEAIVSNGKTVQTKYAAWPIAAVSGLGLITSGVVSIIGHSSTAAHIAANSMALFIYFQSLAITSMLAVARVPPIAAAWAQNFMWSLGIIKVGFVQSIANWYLQSTGGSPTHVLSNPYMSVSVQKLKRGIQFVAGAVNLNKRLSIATESDSFFKSDKLNSTLYTTDEKVAEQGTKVLILRGIQRVAYLAGIEITSLFMTSIAFFVFIAFVLLVLLSFFKAIVEICIRSKIMNEGKFNEFRLHWASIIKGSLYRLMLVAFPQLVVMCIWEFTARDSSGIVVVAVFFFLVALVLMAFSAIKVFLNGRRSVRDHKNPAYLLYGNESFLNKFGFIYVQYRADCYWFVLLSLFYIFSKSLFVAAMQGYGKVQSLIVLGIELVYCVIVCWIRPFMDKRTNAFNITISVINTLNAIFFAFFSFVFREPPVVASVMAVVYFVLNAAFALFLLIFTIVTCVLALIYKNPDARYQPMKDDRVSFLPRMGYKNQKESPSDGEIELMALGASAMKGHEHAKEVYDEDSYDDDSGNRAAYRPAYGDAESLSKQSLEDPSSAQQPALTIVGNSTNAYKNFQTSYGRNNGNQASYNGYYDRNNGQRNNASRDYL</sequence>
<dbReference type="KEGG" id="asau:88174021"/>
<evidence type="ECO:0000256" key="9">
    <source>
        <dbReference type="SAM" id="SignalP"/>
    </source>
</evidence>
<evidence type="ECO:0000256" key="3">
    <source>
        <dbReference type="ARBA" id="ARBA00022692"/>
    </source>
</evidence>
<feature type="domain" description="ML-like" evidence="10">
    <location>
        <begin position="21"/>
        <end position="162"/>
    </location>
</feature>
<name>A0AAX4HAT2_9ASCO</name>
<feature type="transmembrane region" description="Helical" evidence="8">
    <location>
        <begin position="400"/>
        <end position="420"/>
    </location>
</feature>
<evidence type="ECO:0000259" key="10">
    <source>
        <dbReference type="SMART" id="SM01320"/>
    </source>
</evidence>
<evidence type="ECO:0000256" key="5">
    <source>
        <dbReference type="ARBA" id="ARBA00022989"/>
    </source>
</evidence>
<gene>
    <name evidence="11" type="ORF">PUMCH_002957</name>
</gene>
<keyword evidence="4 9" id="KW-0732">Signal</keyword>
<dbReference type="Pfam" id="PF06011">
    <property type="entry name" value="TRP"/>
    <property type="match status" value="1"/>
</dbReference>
<keyword evidence="5 8" id="KW-1133">Transmembrane helix</keyword>
<feature type="transmembrane region" description="Helical" evidence="8">
    <location>
        <begin position="579"/>
        <end position="606"/>
    </location>
</feature>
<feature type="chain" id="PRO_5043657398" description="ML-like domain-containing protein" evidence="9">
    <location>
        <begin position="20"/>
        <end position="748"/>
    </location>
</feature>
<feature type="transmembrane region" description="Helical" evidence="8">
    <location>
        <begin position="515"/>
        <end position="534"/>
    </location>
</feature>
<keyword evidence="12" id="KW-1185">Reference proteome</keyword>
<reference evidence="11 12" key="1">
    <citation type="submission" date="2023-10" db="EMBL/GenBank/DDBJ databases">
        <title>Draft Genome Sequence of Candida saopaulonensis from a very Premature Infant with Sepsis.</title>
        <authorList>
            <person name="Ning Y."/>
            <person name="Dai R."/>
            <person name="Xiao M."/>
            <person name="Xu Y."/>
            <person name="Yan Q."/>
            <person name="Zhang L."/>
        </authorList>
    </citation>
    <scope>NUCLEOTIDE SEQUENCE [LARGE SCALE GENOMIC DNA]</scope>
    <source>
        <strain evidence="11 12">19XY460</strain>
    </source>
</reference>
<proteinExistence type="inferred from homology"/>
<keyword evidence="3 8" id="KW-0812">Transmembrane</keyword>
<evidence type="ECO:0000256" key="1">
    <source>
        <dbReference type="ARBA" id="ARBA00004141"/>
    </source>
</evidence>
<evidence type="ECO:0000313" key="12">
    <source>
        <dbReference type="Proteomes" id="UP001338582"/>
    </source>
</evidence>
<feature type="compositionally biased region" description="Polar residues" evidence="7">
    <location>
        <begin position="715"/>
        <end position="729"/>
    </location>
</feature>
<feature type="transmembrane region" description="Helical" evidence="8">
    <location>
        <begin position="232"/>
        <end position="252"/>
    </location>
</feature>
<evidence type="ECO:0000256" key="6">
    <source>
        <dbReference type="ARBA" id="ARBA00023136"/>
    </source>
</evidence>
<dbReference type="InterPro" id="IPR040241">
    <property type="entry name" value="TRP_Flc/Pkd2-like"/>
</dbReference>
<evidence type="ECO:0000256" key="7">
    <source>
        <dbReference type="SAM" id="MobiDB-lite"/>
    </source>
</evidence>
<dbReference type="GO" id="GO:0055085">
    <property type="term" value="P:transmembrane transport"/>
    <property type="evidence" value="ECO:0007669"/>
    <property type="project" value="TreeGrafter"/>
</dbReference>
<dbReference type="SMART" id="SM01320">
    <property type="entry name" value="TRP_N"/>
    <property type="match status" value="1"/>
</dbReference>
<evidence type="ECO:0000313" key="11">
    <source>
        <dbReference type="EMBL" id="WPK25634.1"/>
    </source>
</evidence>
<feature type="region of interest" description="Disordered" evidence="7">
    <location>
        <begin position="715"/>
        <end position="748"/>
    </location>
</feature>
<feature type="transmembrane region" description="Helical" evidence="8">
    <location>
        <begin position="200"/>
        <end position="220"/>
    </location>
</feature>